<dbReference type="InterPro" id="IPR052157">
    <property type="entry name" value="BCAA_transport_permease"/>
</dbReference>
<keyword evidence="6 9" id="KW-1133">Transmembrane helix</keyword>
<feature type="transmembrane region" description="Helical" evidence="9">
    <location>
        <begin position="91"/>
        <end position="110"/>
    </location>
</feature>
<accession>A0ABX1IWN7</accession>
<evidence type="ECO:0000256" key="4">
    <source>
        <dbReference type="ARBA" id="ARBA00022692"/>
    </source>
</evidence>
<evidence type="ECO:0000256" key="3">
    <source>
        <dbReference type="ARBA" id="ARBA00022475"/>
    </source>
</evidence>
<dbReference type="EMBL" id="JAAXLS010000001">
    <property type="protein sequence ID" value="NKQ51908.1"/>
    <property type="molecule type" value="Genomic_DNA"/>
</dbReference>
<keyword evidence="3" id="KW-1003">Cell membrane</keyword>
<reference evidence="10 11" key="1">
    <citation type="submission" date="2020-04" db="EMBL/GenBank/DDBJ databases">
        <title>Novel species.</title>
        <authorList>
            <person name="Teo W.F.A."/>
            <person name="Lipun K."/>
            <person name="Srisuk N."/>
            <person name="Duangmal K."/>
        </authorList>
    </citation>
    <scope>NUCLEOTIDE SEQUENCE [LARGE SCALE GENOMIC DNA]</scope>
    <source>
        <strain evidence="10 11">K13G38</strain>
    </source>
</reference>
<evidence type="ECO:0000256" key="1">
    <source>
        <dbReference type="ARBA" id="ARBA00004651"/>
    </source>
</evidence>
<feature type="transmembrane region" description="Helical" evidence="9">
    <location>
        <begin position="214"/>
        <end position="240"/>
    </location>
</feature>
<feature type="transmembrane region" description="Helical" evidence="9">
    <location>
        <begin position="252"/>
        <end position="273"/>
    </location>
</feature>
<dbReference type="InterPro" id="IPR001851">
    <property type="entry name" value="ABC_transp_permease"/>
</dbReference>
<keyword evidence="7 9" id="KW-0472">Membrane</keyword>
<comment type="subcellular location">
    <subcellularLocation>
        <location evidence="1">Cell membrane</location>
        <topology evidence="1">Multi-pass membrane protein</topology>
    </subcellularLocation>
</comment>
<name>A0ABX1IWN7_9PSEU</name>
<keyword evidence="4 9" id="KW-0812">Transmembrane</keyword>
<dbReference type="RefSeq" id="WP_168511166.1">
    <property type="nucleotide sequence ID" value="NZ_JAAXLS010000001.1"/>
</dbReference>
<protein>
    <submittedName>
        <fullName evidence="10">Branched-chain amino acid ABC transporter permease</fullName>
    </submittedName>
</protein>
<evidence type="ECO:0000256" key="2">
    <source>
        <dbReference type="ARBA" id="ARBA00022448"/>
    </source>
</evidence>
<dbReference type="CDD" id="cd06582">
    <property type="entry name" value="TM_PBP1_LivH_like"/>
    <property type="match status" value="1"/>
</dbReference>
<feature type="transmembrane region" description="Helical" evidence="9">
    <location>
        <begin position="6"/>
        <end position="27"/>
    </location>
</feature>
<gene>
    <name evidence="10" type="ORF">HFP15_03320</name>
</gene>
<feature type="transmembrane region" description="Helical" evidence="9">
    <location>
        <begin position="136"/>
        <end position="156"/>
    </location>
</feature>
<dbReference type="Proteomes" id="UP000715441">
    <property type="component" value="Unassembled WGS sequence"/>
</dbReference>
<evidence type="ECO:0000313" key="10">
    <source>
        <dbReference type="EMBL" id="NKQ51908.1"/>
    </source>
</evidence>
<keyword evidence="2" id="KW-0813">Transport</keyword>
<sequence>MNFTQLLNGVAFGSLLMILSSGLAMIYGLRGVTNFAHGALYMAGAYLAFSVSAHFSFWLALVAAPLVLAVLGAVLELVFFRRLEHRSHIEVGLVTFGIALVLERVIVLIWGERTLAVSAPAGLGGTTSVFGVAYPAYRLLIIAVAVVLAAGLVWWLRGTTLGLHIRAASRDGETSSILGIDKDRVSLVVVCVGAALAGLAGALAAPYVSVDPGMGVAILINVLIVVVIGGAGSIAGAMIAGMVLGIVQTLGAVLVPSLSVLVPYIALVAVLLWRPAGLAGKGVAR</sequence>
<evidence type="ECO:0000256" key="6">
    <source>
        <dbReference type="ARBA" id="ARBA00022989"/>
    </source>
</evidence>
<dbReference type="PANTHER" id="PTHR11795">
    <property type="entry name" value="BRANCHED-CHAIN AMINO ACID TRANSPORT SYSTEM PERMEASE PROTEIN LIVH"/>
    <property type="match status" value="1"/>
</dbReference>
<keyword evidence="5" id="KW-0029">Amino-acid transport</keyword>
<comment type="caution">
    <text evidence="10">The sequence shown here is derived from an EMBL/GenBank/DDBJ whole genome shotgun (WGS) entry which is preliminary data.</text>
</comment>
<evidence type="ECO:0000256" key="5">
    <source>
        <dbReference type="ARBA" id="ARBA00022970"/>
    </source>
</evidence>
<keyword evidence="11" id="KW-1185">Reference proteome</keyword>
<evidence type="ECO:0000313" key="11">
    <source>
        <dbReference type="Proteomes" id="UP000715441"/>
    </source>
</evidence>
<comment type="similarity">
    <text evidence="8">Belongs to the binding-protein-dependent transport system permease family. LivHM subfamily.</text>
</comment>
<evidence type="ECO:0000256" key="9">
    <source>
        <dbReference type="SAM" id="Phobius"/>
    </source>
</evidence>
<evidence type="ECO:0000256" key="8">
    <source>
        <dbReference type="ARBA" id="ARBA00037998"/>
    </source>
</evidence>
<organism evidence="10 11">
    <name type="scientific">Amycolatopsis acididurans</name>
    <dbReference type="NCBI Taxonomy" id="2724524"/>
    <lineage>
        <taxon>Bacteria</taxon>
        <taxon>Bacillati</taxon>
        <taxon>Actinomycetota</taxon>
        <taxon>Actinomycetes</taxon>
        <taxon>Pseudonocardiales</taxon>
        <taxon>Pseudonocardiaceae</taxon>
        <taxon>Amycolatopsis</taxon>
    </lineage>
</organism>
<evidence type="ECO:0000256" key="7">
    <source>
        <dbReference type="ARBA" id="ARBA00023136"/>
    </source>
</evidence>
<feature type="transmembrane region" description="Helical" evidence="9">
    <location>
        <begin position="57"/>
        <end position="79"/>
    </location>
</feature>
<dbReference type="Pfam" id="PF02653">
    <property type="entry name" value="BPD_transp_2"/>
    <property type="match status" value="1"/>
</dbReference>
<feature type="transmembrane region" description="Helical" evidence="9">
    <location>
        <begin position="185"/>
        <end position="208"/>
    </location>
</feature>
<dbReference type="PANTHER" id="PTHR11795:SF442">
    <property type="entry name" value="ABC TRANSPORTER ATP-BINDING PROTEIN"/>
    <property type="match status" value="1"/>
</dbReference>
<proteinExistence type="inferred from homology"/>